<evidence type="ECO:0000313" key="3">
    <source>
        <dbReference type="Proteomes" id="UP000276295"/>
    </source>
</evidence>
<dbReference type="AlphaFoldDB" id="A0A3A5JYG2"/>
<dbReference type="OrthoDB" id="5657095at2"/>
<organism evidence="2 3">
    <name type="scientific">Buttiauxella izardii</name>
    <dbReference type="NCBI Taxonomy" id="82991"/>
    <lineage>
        <taxon>Bacteria</taxon>
        <taxon>Pseudomonadati</taxon>
        <taxon>Pseudomonadota</taxon>
        <taxon>Gammaproteobacteria</taxon>
        <taxon>Enterobacterales</taxon>
        <taxon>Enterobacteriaceae</taxon>
        <taxon>Buttiauxella</taxon>
    </lineage>
</organism>
<dbReference type="Pfam" id="PF12796">
    <property type="entry name" value="Ank_2"/>
    <property type="match status" value="1"/>
</dbReference>
<dbReference type="InterPro" id="IPR052801">
    <property type="entry name" value="Ankyrin-EF-hand"/>
</dbReference>
<protein>
    <submittedName>
        <fullName evidence="2">Ankyrin repeat domain-containing protein</fullName>
    </submittedName>
</protein>
<evidence type="ECO:0000313" key="2">
    <source>
        <dbReference type="EMBL" id="RJT19424.1"/>
    </source>
</evidence>
<comment type="caution">
    <text evidence="2">The sequence shown here is derived from an EMBL/GenBank/DDBJ whole genome shotgun (WGS) entry which is preliminary data.</text>
</comment>
<proteinExistence type="predicted"/>
<accession>A0A3A5JYG2</accession>
<evidence type="ECO:0000256" key="1">
    <source>
        <dbReference type="PROSITE-ProRule" id="PRU00023"/>
    </source>
</evidence>
<reference evidence="2 3" key="1">
    <citation type="submission" date="2018-09" db="EMBL/GenBank/DDBJ databases">
        <title>Draft genome sequence of Buttiauxella izardii CCUG 35510T.</title>
        <authorList>
            <person name="Salva-Serra F."/>
            <person name="Marathe N."/>
            <person name="Moore E."/>
            <person name="Stadler-Svensson L."/>
            <person name="Engstrom-Jakobsson H."/>
        </authorList>
    </citation>
    <scope>NUCLEOTIDE SEQUENCE [LARGE SCALE GENOMIC DNA]</scope>
    <source>
        <strain evidence="2 3">CCUG 35510</strain>
    </source>
</reference>
<name>A0A3A5JYG2_9ENTR</name>
<dbReference type="PANTHER" id="PTHR24127:SF1">
    <property type="entry name" value="ANKYRIN REPEAT AND EF-HAND DOMAIN-CONTAINING PROTEIN 1"/>
    <property type="match status" value="1"/>
</dbReference>
<gene>
    <name evidence="2" type="ORF">D6029_18640</name>
</gene>
<dbReference type="SMART" id="SM00248">
    <property type="entry name" value="ANK"/>
    <property type="match status" value="3"/>
</dbReference>
<dbReference type="PANTHER" id="PTHR24127">
    <property type="entry name" value="ANKYRIN REPEAT AND EF-HAND DOMAIN-CONTAINING PROTEIN 1"/>
    <property type="match status" value="1"/>
</dbReference>
<feature type="repeat" description="ANK" evidence="1">
    <location>
        <begin position="112"/>
        <end position="147"/>
    </location>
</feature>
<dbReference type="Gene3D" id="1.25.40.20">
    <property type="entry name" value="Ankyrin repeat-containing domain"/>
    <property type="match status" value="1"/>
</dbReference>
<keyword evidence="1" id="KW-0040">ANK repeat</keyword>
<dbReference type="SUPFAM" id="SSF48403">
    <property type="entry name" value="Ankyrin repeat"/>
    <property type="match status" value="1"/>
</dbReference>
<dbReference type="Proteomes" id="UP000276295">
    <property type="component" value="Unassembled WGS sequence"/>
</dbReference>
<dbReference type="RefSeq" id="WP_120066211.1">
    <property type="nucleotide sequence ID" value="NZ_QZWH01000049.1"/>
</dbReference>
<dbReference type="EMBL" id="QZWH01000049">
    <property type="protein sequence ID" value="RJT19424.1"/>
    <property type="molecule type" value="Genomic_DNA"/>
</dbReference>
<keyword evidence="3" id="KW-1185">Reference proteome</keyword>
<dbReference type="InterPro" id="IPR036770">
    <property type="entry name" value="Ankyrin_rpt-contain_sf"/>
</dbReference>
<dbReference type="InterPro" id="IPR002110">
    <property type="entry name" value="Ankyrin_rpt"/>
</dbReference>
<sequence>MLPKWIVIPLLLAAITISVLAVYGGKRYSNYYLSPLASSPQSINGLKRTWYFCTKCLNGEKCEAEDIRQCKTVTFPDRNDALDVAVGTANIEAVYFLVNIAKTDVNGVSGYFQQPPLMAAAYYGTEQHQKIASFLISHGANINATDLTGSYTALLKAIWKNNIEFAKFLLENGANPNQLSPHIRARSACTSAIVYGRKEIIPYIPNCCSIAKNSPEFISGPIFECE</sequence>
<dbReference type="PROSITE" id="PS50088">
    <property type="entry name" value="ANK_REPEAT"/>
    <property type="match status" value="2"/>
</dbReference>
<feature type="repeat" description="ANK" evidence="1">
    <location>
        <begin position="149"/>
        <end position="181"/>
    </location>
</feature>